<name>A0ABR2HJ04_9EUKA</name>
<dbReference type="Proteomes" id="UP001470230">
    <property type="component" value="Unassembled WGS sequence"/>
</dbReference>
<evidence type="ECO:0000313" key="3">
    <source>
        <dbReference type="EMBL" id="KAK8847858.1"/>
    </source>
</evidence>
<dbReference type="PANTHER" id="PTHR24198">
    <property type="entry name" value="ANKYRIN REPEAT AND PROTEIN KINASE DOMAIN-CONTAINING PROTEIN"/>
    <property type="match status" value="1"/>
</dbReference>
<reference evidence="3 4" key="1">
    <citation type="submission" date="2024-04" db="EMBL/GenBank/DDBJ databases">
        <title>Tritrichomonas musculus Genome.</title>
        <authorList>
            <person name="Alves-Ferreira E."/>
            <person name="Grigg M."/>
            <person name="Lorenzi H."/>
            <person name="Galac M."/>
        </authorList>
    </citation>
    <scope>NUCLEOTIDE SEQUENCE [LARGE SCALE GENOMIC DNA]</scope>
    <source>
        <strain evidence="3 4">EAF2021</strain>
    </source>
</reference>
<evidence type="ECO:0008006" key="5">
    <source>
        <dbReference type="Google" id="ProtNLM"/>
    </source>
</evidence>
<keyword evidence="4" id="KW-1185">Reference proteome</keyword>
<dbReference type="InterPro" id="IPR002110">
    <property type="entry name" value="Ankyrin_rpt"/>
</dbReference>
<evidence type="ECO:0000256" key="1">
    <source>
        <dbReference type="ARBA" id="ARBA00022737"/>
    </source>
</evidence>
<proteinExistence type="predicted"/>
<accession>A0ABR2HJ04</accession>
<comment type="caution">
    <text evidence="3">The sequence shown here is derived from an EMBL/GenBank/DDBJ whole genome shotgun (WGS) entry which is preliminary data.</text>
</comment>
<dbReference type="Pfam" id="PF12796">
    <property type="entry name" value="Ank_2"/>
    <property type="match status" value="1"/>
</dbReference>
<dbReference type="SUPFAM" id="SSF48403">
    <property type="entry name" value="Ankyrin repeat"/>
    <property type="match status" value="1"/>
</dbReference>
<dbReference type="InterPro" id="IPR036770">
    <property type="entry name" value="Ankyrin_rpt-contain_sf"/>
</dbReference>
<organism evidence="3 4">
    <name type="scientific">Tritrichomonas musculus</name>
    <dbReference type="NCBI Taxonomy" id="1915356"/>
    <lineage>
        <taxon>Eukaryota</taxon>
        <taxon>Metamonada</taxon>
        <taxon>Parabasalia</taxon>
        <taxon>Tritrichomonadida</taxon>
        <taxon>Tritrichomonadidae</taxon>
        <taxon>Tritrichomonas</taxon>
    </lineage>
</organism>
<dbReference type="PRINTS" id="PR01415">
    <property type="entry name" value="ANKYRIN"/>
</dbReference>
<protein>
    <recommendedName>
        <fullName evidence="5">Ankyrin repeat protein</fullName>
    </recommendedName>
</protein>
<dbReference type="EMBL" id="JAPFFF010000027">
    <property type="protein sequence ID" value="KAK8847858.1"/>
    <property type="molecule type" value="Genomic_DNA"/>
</dbReference>
<keyword evidence="2" id="KW-0040">ANK repeat</keyword>
<evidence type="ECO:0000256" key="2">
    <source>
        <dbReference type="ARBA" id="ARBA00023043"/>
    </source>
</evidence>
<evidence type="ECO:0000313" key="4">
    <source>
        <dbReference type="Proteomes" id="UP001470230"/>
    </source>
</evidence>
<sequence length="410" mass="46375">MSNDEYVKAIMSNNLPKLKAIIHSLTNVSEAKYQINLTEYQRANNYDNYNYGRQRNDDDRIDDDVPSNGLTLLHVAAFYNSLECFRFLEINNYIDIKKESTSGFYPLHYACRSGSYEVAMYILTKDPSQARKQVEGSSVQLLYCATVGGDPEIMAELFKNGATMTSGLNDEPSLTKKAIGVHNIEILQILLKNQKKKNSNQDNSEFTPAMNAIIAHNPDALDAVYRHKADIKAFVTDSKGDSISMFSLICSLDTQKVFKHLLIKYLKEARTECIEPPKNHPQSGVCHWACQYCDIDVAELMFQTVGADPNRLDHERRLGPHCLTLKKGPDVIKMLNFLIDKGLKINLPNSKSLLECFITVISPNYEAIEFLIDNGANYNVRHSSKNMSLYDFVKSGNNTKMKKAFKIIPK</sequence>
<keyword evidence="1" id="KW-0677">Repeat</keyword>
<dbReference type="SMART" id="SM00248">
    <property type="entry name" value="ANK"/>
    <property type="match status" value="6"/>
</dbReference>
<dbReference type="Gene3D" id="1.25.40.20">
    <property type="entry name" value="Ankyrin repeat-containing domain"/>
    <property type="match status" value="1"/>
</dbReference>
<dbReference type="PANTHER" id="PTHR24198:SF165">
    <property type="entry name" value="ANKYRIN REPEAT-CONTAINING PROTEIN-RELATED"/>
    <property type="match status" value="1"/>
</dbReference>
<gene>
    <name evidence="3" type="ORF">M9Y10_018894</name>
</gene>